<reference evidence="3" key="2">
    <citation type="submission" date="2023-03" db="EMBL/GenBank/DDBJ databases">
        <authorList>
            <person name="Inwood S.N."/>
            <person name="Skelly J.G."/>
            <person name="Guhlin J."/>
            <person name="Harrop T.W.R."/>
            <person name="Goldson S.G."/>
            <person name="Dearden P.K."/>
        </authorList>
    </citation>
    <scope>NUCLEOTIDE SEQUENCE</scope>
    <source>
        <strain evidence="3">Irish</strain>
        <tissue evidence="3">Whole body</tissue>
    </source>
</reference>
<dbReference type="AlphaFoldDB" id="A0AA39FK01"/>
<evidence type="ECO:0000313" key="4">
    <source>
        <dbReference type="Proteomes" id="UP001168990"/>
    </source>
</evidence>
<proteinExistence type="predicted"/>
<comment type="caution">
    <text evidence="3">The sequence shown here is derived from an EMBL/GenBank/DDBJ whole genome shotgun (WGS) entry which is preliminary data.</text>
</comment>
<keyword evidence="2" id="KW-0472">Membrane</keyword>
<feature type="compositionally biased region" description="Polar residues" evidence="1">
    <location>
        <begin position="365"/>
        <end position="391"/>
    </location>
</feature>
<feature type="region of interest" description="Disordered" evidence="1">
    <location>
        <begin position="356"/>
        <end position="391"/>
    </location>
</feature>
<evidence type="ECO:0000256" key="2">
    <source>
        <dbReference type="SAM" id="Phobius"/>
    </source>
</evidence>
<protein>
    <submittedName>
        <fullName evidence="3">Uncharacterized protein</fullName>
    </submittedName>
</protein>
<reference evidence="3" key="1">
    <citation type="journal article" date="2023" name="bioRxiv">
        <title>Scaffold-level genome assemblies of two parasitoid biocontrol wasps reveal the parthenogenesis mechanism and an associated novel virus.</title>
        <authorList>
            <person name="Inwood S."/>
            <person name="Skelly J."/>
            <person name="Guhlin J."/>
            <person name="Harrop T."/>
            <person name="Goldson S."/>
            <person name="Dearden P."/>
        </authorList>
    </citation>
    <scope>NUCLEOTIDE SEQUENCE</scope>
    <source>
        <strain evidence="3">Irish</strain>
        <tissue evidence="3">Whole body</tissue>
    </source>
</reference>
<gene>
    <name evidence="3" type="ORF">PV328_008783</name>
</gene>
<organism evidence="3 4">
    <name type="scientific">Microctonus aethiopoides</name>
    <dbReference type="NCBI Taxonomy" id="144406"/>
    <lineage>
        <taxon>Eukaryota</taxon>
        <taxon>Metazoa</taxon>
        <taxon>Ecdysozoa</taxon>
        <taxon>Arthropoda</taxon>
        <taxon>Hexapoda</taxon>
        <taxon>Insecta</taxon>
        <taxon>Pterygota</taxon>
        <taxon>Neoptera</taxon>
        <taxon>Endopterygota</taxon>
        <taxon>Hymenoptera</taxon>
        <taxon>Apocrita</taxon>
        <taxon>Ichneumonoidea</taxon>
        <taxon>Braconidae</taxon>
        <taxon>Euphorinae</taxon>
        <taxon>Microctonus</taxon>
    </lineage>
</organism>
<keyword evidence="2" id="KW-0812">Transmembrane</keyword>
<evidence type="ECO:0000256" key="1">
    <source>
        <dbReference type="SAM" id="MobiDB-lite"/>
    </source>
</evidence>
<sequence length="544" mass="60660">MVVAAINDSVIIPSNPSMALTGVVVTSTFNPDQHSYNSTGYDVGQDQIEYIGLFFNSFSLRRISNSWHDSGFLSHEKTEGKVDPFDMQMVMLACYFTVIPIFVIWAVGTVLRFFWLKYRGRRNQTVNLVWYDGVGSRDDAAGSLHHRSRSASLVNGANGSKYDCESEVIEDVAIVTSSDDFPSSEKHTSKNANGNIITLTLKNNHLIVETEERVTSMEDNSVVVEMQPIYAKDDINIHISSIDDANDGVTNQKALVHRAEILDDFPAGVKLFGSVNTGLSQSDLSISSYGSVNHGYRYGNQVEYDAVQLGYSLQETSDYYGVPLSGKLEGNSKWVEFDKSPDVDNTALNNTMNVNIKNTNDFKKPSNSLDSGSSLEHQDTTDTNSSPDTLRCNNNFQAINGATLINMKPMTPKSLINNYNKPECNKPVITGALLKDEVPELQKIQRLTKSNTFQEESINLDRGCLSVEQKNSEVRKQKFENSAFVSTHKRNNSISPRFIEDIRDNEQKESIDPYNQIDSSTLTDFSSKITIFQNEIGQIDTKKS</sequence>
<name>A0AA39FK01_9HYME</name>
<feature type="transmembrane region" description="Helical" evidence="2">
    <location>
        <begin position="89"/>
        <end position="115"/>
    </location>
</feature>
<dbReference type="EMBL" id="JAQQBS010000003">
    <property type="protein sequence ID" value="KAK0171015.1"/>
    <property type="molecule type" value="Genomic_DNA"/>
</dbReference>
<evidence type="ECO:0000313" key="3">
    <source>
        <dbReference type="EMBL" id="KAK0171015.1"/>
    </source>
</evidence>
<dbReference type="Proteomes" id="UP001168990">
    <property type="component" value="Unassembled WGS sequence"/>
</dbReference>
<keyword evidence="4" id="KW-1185">Reference proteome</keyword>
<accession>A0AA39FK01</accession>
<keyword evidence="2" id="KW-1133">Transmembrane helix</keyword>